<evidence type="ECO:0000256" key="1">
    <source>
        <dbReference type="SAM" id="MobiDB-lite"/>
    </source>
</evidence>
<accession>A0A5M6D3H2</accession>
<dbReference type="Proteomes" id="UP000324479">
    <property type="component" value="Unassembled WGS sequence"/>
</dbReference>
<evidence type="ECO:0000313" key="2">
    <source>
        <dbReference type="EMBL" id="KAA5541436.1"/>
    </source>
</evidence>
<evidence type="ECO:0000313" key="3">
    <source>
        <dbReference type="Proteomes" id="UP000324479"/>
    </source>
</evidence>
<dbReference type="EMBL" id="VWOX01000010">
    <property type="protein sequence ID" value="KAA5541436.1"/>
    <property type="molecule type" value="Genomic_DNA"/>
</dbReference>
<keyword evidence="3" id="KW-1185">Reference proteome</keyword>
<organism evidence="2 3">
    <name type="scientific">Roseiconus nitratireducens</name>
    <dbReference type="NCBI Taxonomy" id="2605748"/>
    <lineage>
        <taxon>Bacteria</taxon>
        <taxon>Pseudomonadati</taxon>
        <taxon>Planctomycetota</taxon>
        <taxon>Planctomycetia</taxon>
        <taxon>Pirellulales</taxon>
        <taxon>Pirellulaceae</taxon>
        <taxon>Roseiconus</taxon>
    </lineage>
</organism>
<name>A0A5M6D3H2_9BACT</name>
<reference evidence="2 3" key="1">
    <citation type="submission" date="2019-08" db="EMBL/GenBank/DDBJ databases">
        <authorList>
            <person name="Dhanesh K."/>
            <person name="Kumar G."/>
            <person name="Sasikala C."/>
            <person name="Venkata Ramana C."/>
        </authorList>
    </citation>
    <scope>NUCLEOTIDE SEQUENCE [LARGE SCALE GENOMIC DNA]</scope>
    <source>
        <strain evidence="2 3">JC645</strain>
    </source>
</reference>
<dbReference type="RefSeq" id="WP_150077822.1">
    <property type="nucleotide sequence ID" value="NZ_VWOX01000010.1"/>
</dbReference>
<comment type="caution">
    <text evidence="2">The sequence shown here is derived from an EMBL/GenBank/DDBJ whole genome shotgun (WGS) entry which is preliminary data.</text>
</comment>
<sequence>MQISIRTLLAVLLLAALAFPNVIALTKIRQRQEELSLLQHELEETQRRLESNAAPVPMLAERVQDEYRQLSRTREIAVEHFYKLQERYGRVEKRDDQTLSLRGIPKLSIDGKPTPVGFRLVVPSARPVWFKCAVVTRRLGSGDTKTLDGLSEGDGDLAEDFDGPFEVRLLPGQRDLELQIGPTKGAQLPVEIRLDGKILFASSHDQGDDGSSGASYIGGRSQTDYGPDRELPWLMDARVSIPADEGGQTVETKYHYSFWLSDQSSGFKTFPGA</sequence>
<dbReference type="AlphaFoldDB" id="A0A5M6D3H2"/>
<proteinExistence type="predicted"/>
<protein>
    <submittedName>
        <fullName evidence="2">Uncharacterized protein</fullName>
    </submittedName>
</protein>
<feature type="region of interest" description="Disordered" evidence="1">
    <location>
        <begin position="203"/>
        <end position="229"/>
    </location>
</feature>
<gene>
    <name evidence="2" type="ORF">FYK55_17885</name>
</gene>